<feature type="region of interest" description="Disordered" evidence="3">
    <location>
        <begin position="699"/>
        <end position="743"/>
    </location>
</feature>
<dbReference type="Proteomes" id="UP001488838">
    <property type="component" value="Unassembled WGS sequence"/>
</dbReference>
<keyword evidence="2" id="KW-0175">Coiled coil</keyword>
<feature type="region of interest" description="Disordered" evidence="3">
    <location>
        <begin position="79"/>
        <end position="107"/>
    </location>
</feature>
<organism evidence="5 6">
    <name type="scientific">Myodes glareolus</name>
    <name type="common">Bank vole</name>
    <name type="synonym">Clethrionomys glareolus</name>
    <dbReference type="NCBI Taxonomy" id="447135"/>
    <lineage>
        <taxon>Eukaryota</taxon>
        <taxon>Metazoa</taxon>
        <taxon>Chordata</taxon>
        <taxon>Craniata</taxon>
        <taxon>Vertebrata</taxon>
        <taxon>Euteleostomi</taxon>
        <taxon>Mammalia</taxon>
        <taxon>Eutheria</taxon>
        <taxon>Euarchontoglires</taxon>
        <taxon>Glires</taxon>
        <taxon>Rodentia</taxon>
        <taxon>Myomorpha</taxon>
        <taxon>Muroidea</taxon>
        <taxon>Cricetidae</taxon>
        <taxon>Arvicolinae</taxon>
        <taxon>Myodes</taxon>
    </lineage>
</organism>
<evidence type="ECO:0000313" key="6">
    <source>
        <dbReference type="Proteomes" id="UP001488838"/>
    </source>
</evidence>
<evidence type="ECO:0000256" key="1">
    <source>
        <dbReference type="ARBA" id="ARBA00012493"/>
    </source>
</evidence>
<accession>A0AAW0H5M8</accession>
<dbReference type="GO" id="GO:0003964">
    <property type="term" value="F:RNA-directed DNA polymerase activity"/>
    <property type="evidence" value="ECO:0007669"/>
    <property type="project" value="UniProtKB-EC"/>
</dbReference>
<feature type="region of interest" description="Disordered" evidence="3">
    <location>
        <begin position="1"/>
        <end position="25"/>
    </location>
</feature>
<comment type="caution">
    <text evidence="5">The sequence shown here is derived from an EMBL/GenBank/DDBJ whole genome shotgun (WGS) entry which is preliminary data.</text>
</comment>
<dbReference type="InterPro" id="IPR043502">
    <property type="entry name" value="DNA/RNA_pol_sf"/>
</dbReference>
<feature type="coiled-coil region" evidence="2">
    <location>
        <begin position="131"/>
        <end position="202"/>
    </location>
</feature>
<evidence type="ECO:0000259" key="4">
    <source>
        <dbReference type="PROSITE" id="PS50878"/>
    </source>
</evidence>
<dbReference type="InterPro" id="IPR000477">
    <property type="entry name" value="RT_dom"/>
</dbReference>
<dbReference type="SUPFAM" id="SSF48726">
    <property type="entry name" value="Immunoglobulin"/>
    <property type="match status" value="1"/>
</dbReference>
<protein>
    <recommendedName>
        <fullName evidence="1">RNA-directed DNA polymerase</fullName>
        <ecNumber evidence="1">2.7.7.49</ecNumber>
    </recommendedName>
</protein>
<dbReference type="AlphaFoldDB" id="A0AAW0H5M8"/>
<feature type="compositionally biased region" description="Low complexity" evidence="3">
    <location>
        <begin position="87"/>
        <end position="96"/>
    </location>
</feature>
<keyword evidence="6" id="KW-1185">Reference proteome</keyword>
<dbReference type="Gene3D" id="2.60.40.10">
    <property type="entry name" value="Immunoglobulins"/>
    <property type="match status" value="1"/>
</dbReference>
<name>A0AAW0H5M8_MYOGA</name>
<feature type="compositionally biased region" description="Polar residues" evidence="3">
    <location>
        <begin position="1"/>
        <end position="15"/>
    </location>
</feature>
<evidence type="ECO:0000256" key="3">
    <source>
        <dbReference type="SAM" id="MobiDB-lite"/>
    </source>
</evidence>
<dbReference type="EMBL" id="JBBHLL010001046">
    <property type="protein sequence ID" value="KAK7796718.1"/>
    <property type="molecule type" value="Genomic_DNA"/>
</dbReference>
<dbReference type="InterPro" id="IPR013783">
    <property type="entry name" value="Ig-like_fold"/>
</dbReference>
<evidence type="ECO:0000313" key="5">
    <source>
        <dbReference type="EMBL" id="KAK7796718.1"/>
    </source>
</evidence>
<dbReference type="SUPFAM" id="SSF56672">
    <property type="entry name" value="DNA/RNA polymerases"/>
    <property type="match status" value="1"/>
</dbReference>
<sequence>MTTGVHSQVQLQQSGPELRKPGSSVKLSCKASGYTFIGYTIEWVKQKQGQSLEGIGYFYPANVEEDPAEGRAIGEHLKEEMGRRQGKNSSNNLKNNMKTPDPSDLTTEGLERTIPEEMENSVIMKAIDSLKQGMNNSLKEIEEKYNKKMEDMSKQMEDKYNKKFEEMSKFVNDTLGSQEKTIKQVMESVQELKTEMEAVKKTKTEGRLDMENLDKYHIPKLNQEQVNNLNRPVSHEELEAVIRNLPAKKSPGPDGFNAEFYQNFQEELIPILLNVFHNIETELSLPNSFYEATVTLIPKPHKDTTKKENYRPISLMNIDAKILNKILGNRIQEHIRKIIHYDQVGFIPEMQGWFNIRKSINVIHHINKLKEKNHMIISLDAEKAFDKIQHPFMIKVLERLGIQGSYLNIIKAIYSKLTANIKLNGEKLKAFPLKSGTRQVCPLSPYLFNIVLEVLAIAIRQHKEIKGILIGKDEVKLSLFADDMIVYISDPKNSTKELLQLINTFSNVAGYKINSKKSVALLYTNDKEAEREIRETSPFTIATNSIKYLGVTLTKEVKDLFDKNFKSLKKEIEEDTRKWKDLPCSWIGRINIVKMAILPTAIYRFNAIPIKIPSNFFTDLEKTIIKFIWQNKKPRIAKTILYNKGTSGVITIPDFKLYYRATVLKTAWYWHKNREIDLWNRIEDPDINPQTYEHLIFDKGAKDPSSGDGWRYRRRPTLEHRTEPPKVQMRSRRMKKMTKDCEG</sequence>
<dbReference type="PROSITE" id="PS50878">
    <property type="entry name" value="RT_POL"/>
    <property type="match status" value="1"/>
</dbReference>
<gene>
    <name evidence="5" type="ORF">U0070_023578</name>
</gene>
<dbReference type="Pfam" id="PF00078">
    <property type="entry name" value="RVT_1"/>
    <property type="match status" value="1"/>
</dbReference>
<dbReference type="InterPro" id="IPR036179">
    <property type="entry name" value="Ig-like_dom_sf"/>
</dbReference>
<evidence type="ECO:0000256" key="2">
    <source>
        <dbReference type="SAM" id="Coils"/>
    </source>
</evidence>
<reference evidence="5 6" key="1">
    <citation type="journal article" date="2023" name="bioRxiv">
        <title>Conserved and derived expression patterns and positive selection on dental genes reveal complex evolutionary context of ever-growing rodent molars.</title>
        <authorList>
            <person name="Calamari Z.T."/>
            <person name="Song A."/>
            <person name="Cohen E."/>
            <person name="Akter M."/>
            <person name="Roy R.D."/>
            <person name="Hallikas O."/>
            <person name="Christensen M.M."/>
            <person name="Li P."/>
            <person name="Marangoni P."/>
            <person name="Jernvall J."/>
            <person name="Klein O.D."/>
        </authorList>
    </citation>
    <scope>NUCLEOTIDE SEQUENCE [LARGE SCALE GENOMIC DNA]</scope>
    <source>
        <strain evidence="5">V071</strain>
    </source>
</reference>
<dbReference type="CDD" id="cd01650">
    <property type="entry name" value="RT_nLTR_like"/>
    <property type="match status" value="1"/>
</dbReference>
<proteinExistence type="predicted"/>
<dbReference type="PANTHER" id="PTHR19446">
    <property type="entry name" value="REVERSE TRANSCRIPTASES"/>
    <property type="match status" value="1"/>
</dbReference>
<dbReference type="EC" id="2.7.7.49" evidence="1"/>
<feature type="domain" description="Reverse transcriptase" evidence="4">
    <location>
        <begin position="278"/>
        <end position="553"/>
    </location>
</feature>